<organism evidence="10 11">
    <name type="scientific">Pseudidiomarina planktonica</name>
    <dbReference type="NCBI Taxonomy" id="1323738"/>
    <lineage>
        <taxon>Bacteria</taxon>
        <taxon>Pseudomonadati</taxon>
        <taxon>Pseudomonadota</taxon>
        <taxon>Gammaproteobacteria</taxon>
        <taxon>Alteromonadales</taxon>
        <taxon>Idiomarinaceae</taxon>
        <taxon>Pseudidiomarina</taxon>
    </lineage>
</organism>
<dbReference type="InterPro" id="IPR004617">
    <property type="entry name" value="ApaH"/>
</dbReference>
<comment type="function">
    <text evidence="1">Hydrolyzes diadenosine 5',5'''-P1,P4-tetraphosphate to yield ADP.</text>
</comment>
<dbReference type="PANTHER" id="PTHR42850:SF11">
    <property type="entry name" value="BIS(5'-NUCLEOSYL)-TETRAPHOSPHATASE [SYMMETRICAL]"/>
    <property type="match status" value="1"/>
</dbReference>
<comment type="catalytic activity">
    <reaction evidence="8">
        <text>P(1),P(4)-bis(5'-adenosyl) tetraphosphate + H2O = 2 ADP + 2 H(+)</text>
        <dbReference type="Rhea" id="RHEA:24252"/>
        <dbReference type="ChEBI" id="CHEBI:15377"/>
        <dbReference type="ChEBI" id="CHEBI:15378"/>
        <dbReference type="ChEBI" id="CHEBI:58141"/>
        <dbReference type="ChEBI" id="CHEBI:456216"/>
        <dbReference type="EC" id="3.6.1.41"/>
    </reaction>
</comment>
<dbReference type="PIRSF" id="PIRSF000903">
    <property type="entry name" value="B5n-ttraPtase_sm"/>
    <property type="match status" value="1"/>
</dbReference>
<dbReference type="GO" id="GO:0005737">
    <property type="term" value="C:cytoplasm"/>
    <property type="evidence" value="ECO:0007669"/>
    <property type="project" value="TreeGrafter"/>
</dbReference>
<dbReference type="Proteomes" id="UP000194450">
    <property type="component" value="Unassembled WGS sequence"/>
</dbReference>
<dbReference type="InterPro" id="IPR004843">
    <property type="entry name" value="Calcineurin-like_PHP"/>
</dbReference>
<comment type="similarity">
    <text evidence="2">Belongs to the Ap4A hydrolase family.</text>
</comment>
<dbReference type="InterPro" id="IPR029052">
    <property type="entry name" value="Metallo-depent_PP-like"/>
</dbReference>
<dbReference type="GO" id="GO:0110154">
    <property type="term" value="P:RNA decapping"/>
    <property type="evidence" value="ECO:0007669"/>
    <property type="project" value="TreeGrafter"/>
</dbReference>
<evidence type="ECO:0000256" key="8">
    <source>
        <dbReference type="ARBA" id="ARBA00049417"/>
    </source>
</evidence>
<dbReference type="Pfam" id="PF00149">
    <property type="entry name" value="Metallophos"/>
    <property type="match status" value="1"/>
</dbReference>
<dbReference type="AlphaFoldDB" id="A0A1Y6G3W4"/>
<name>A0A1Y6G3W4_9GAMM</name>
<evidence type="ECO:0000256" key="6">
    <source>
        <dbReference type="ARBA" id="ARBA00032248"/>
    </source>
</evidence>
<dbReference type="RefSeq" id="WP_086435229.1">
    <property type="nucleotide sequence ID" value="NZ_FXWH01000003.1"/>
</dbReference>
<evidence type="ECO:0000256" key="4">
    <source>
        <dbReference type="ARBA" id="ARBA00022801"/>
    </source>
</evidence>
<evidence type="ECO:0000256" key="3">
    <source>
        <dbReference type="ARBA" id="ARBA00012506"/>
    </source>
</evidence>
<reference evidence="11" key="1">
    <citation type="submission" date="2017-04" db="EMBL/GenBank/DDBJ databases">
        <authorList>
            <person name="Varghese N."/>
            <person name="Submissions S."/>
        </authorList>
    </citation>
    <scope>NUCLEOTIDE SEQUENCE [LARGE SCALE GENOMIC DNA]</scope>
</reference>
<keyword evidence="4" id="KW-0378">Hydrolase</keyword>
<dbReference type="SUPFAM" id="SSF56300">
    <property type="entry name" value="Metallo-dependent phosphatases"/>
    <property type="match status" value="1"/>
</dbReference>
<sequence>MAHYLVGDVHGCYQELETLLERVSFRPKRDKLFCVGDIVGRGPDSRKTLELFVSLGDSAQIVLGNHDLNLLALLQGLREPNPKDLLDGILQAPKPLRDSWSDWLRQQPLMVESPPKVKQHFTMCHAGIYPWWSLTEAASLADEVVTELKSDRFIPLLKNMYGNSPTHWHSSLSGFDRYRFIVNAFTRMRYCGQDGYLDLTAKGSPTKQREDDLKPWFHWWNPTSSTIMFGHWAALAGQTERADVIGLDTGCVWGEHLTLLSWPKQKYITAPAVKQVVNTSIK</sequence>
<protein>
    <recommendedName>
        <fullName evidence="3">bis(5'-nucleosyl)-tetraphosphatase (symmetrical)</fullName>
        <ecNumber evidence="3">3.6.1.41</ecNumber>
    </recommendedName>
    <alternativeName>
        <fullName evidence="6">Ap4A hydrolase</fullName>
    </alternativeName>
    <alternativeName>
        <fullName evidence="5">Diadenosine 5',5'''-P1,P4-tetraphosphate pyrophosphohydrolase</fullName>
    </alternativeName>
    <alternativeName>
        <fullName evidence="7">Diadenosine tetraphosphatase</fullName>
    </alternativeName>
</protein>
<dbReference type="EC" id="3.6.1.41" evidence="3"/>
<dbReference type="EMBL" id="FXWH01000003">
    <property type="protein sequence ID" value="SMQ80316.1"/>
    <property type="molecule type" value="Genomic_DNA"/>
</dbReference>
<dbReference type="Gene3D" id="3.60.21.10">
    <property type="match status" value="1"/>
</dbReference>
<evidence type="ECO:0000256" key="1">
    <source>
        <dbReference type="ARBA" id="ARBA00003413"/>
    </source>
</evidence>
<keyword evidence="11" id="KW-1185">Reference proteome</keyword>
<dbReference type="PANTHER" id="PTHR42850">
    <property type="entry name" value="METALLOPHOSPHOESTERASE"/>
    <property type="match status" value="1"/>
</dbReference>
<feature type="domain" description="Calcineurin-like phosphoesterase" evidence="9">
    <location>
        <begin position="5"/>
        <end position="134"/>
    </location>
</feature>
<gene>
    <name evidence="10" type="ORF">SAMN06297229_2086</name>
</gene>
<proteinExistence type="inferred from homology"/>
<evidence type="ECO:0000256" key="7">
    <source>
        <dbReference type="ARBA" id="ARBA00033210"/>
    </source>
</evidence>
<evidence type="ECO:0000313" key="10">
    <source>
        <dbReference type="EMBL" id="SMQ80316.1"/>
    </source>
</evidence>
<evidence type="ECO:0000259" key="9">
    <source>
        <dbReference type="Pfam" id="PF00149"/>
    </source>
</evidence>
<dbReference type="NCBIfam" id="TIGR00668">
    <property type="entry name" value="apaH"/>
    <property type="match status" value="1"/>
</dbReference>
<dbReference type="OrthoDB" id="9807890at2"/>
<dbReference type="GO" id="GO:0016791">
    <property type="term" value="F:phosphatase activity"/>
    <property type="evidence" value="ECO:0007669"/>
    <property type="project" value="TreeGrafter"/>
</dbReference>
<evidence type="ECO:0000256" key="2">
    <source>
        <dbReference type="ARBA" id="ARBA00005419"/>
    </source>
</evidence>
<dbReference type="NCBIfam" id="NF001204">
    <property type="entry name" value="PRK00166.1"/>
    <property type="match status" value="1"/>
</dbReference>
<dbReference type="GO" id="GO:0008803">
    <property type="term" value="F:bis(5'-nucleosyl)-tetraphosphatase (symmetrical) activity"/>
    <property type="evidence" value="ECO:0007669"/>
    <property type="project" value="UniProtKB-EC"/>
</dbReference>
<evidence type="ECO:0000256" key="5">
    <source>
        <dbReference type="ARBA" id="ARBA00031248"/>
    </source>
</evidence>
<accession>A0A1Y6G3W4</accession>
<dbReference type="InterPro" id="IPR050126">
    <property type="entry name" value="Ap4A_hydrolase"/>
</dbReference>
<evidence type="ECO:0000313" key="11">
    <source>
        <dbReference type="Proteomes" id="UP000194450"/>
    </source>
</evidence>